<gene>
    <name evidence="5" type="ORF">CWS20_05075</name>
</gene>
<dbReference type="SUPFAM" id="SSF56801">
    <property type="entry name" value="Acetyl-CoA synthetase-like"/>
    <property type="match status" value="1"/>
</dbReference>
<evidence type="ECO:0000313" key="5">
    <source>
        <dbReference type="EMBL" id="PKG30366.1"/>
    </source>
</evidence>
<feature type="domain" description="AMP-dependent synthetase/ligase" evidence="3">
    <location>
        <begin position="26"/>
        <end position="383"/>
    </location>
</feature>
<comment type="similarity">
    <text evidence="1">Belongs to the ATP-dependent AMP-binding enzyme family.</text>
</comment>
<dbReference type="GO" id="GO:0016878">
    <property type="term" value="F:acid-thiol ligase activity"/>
    <property type="evidence" value="ECO:0007669"/>
    <property type="project" value="UniProtKB-ARBA"/>
</dbReference>
<organism evidence="5 6">
    <name type="scientific">Cytobacillus horneckiae</name>
    <dbReference type="NCBI Taxonomy" id="549687"/>
    <lineage>
        <taxon>Bacteria</taxon>
        <taxon>Bacillati</taxon>
        <taxon>Bacillota</taxon>
        <taxon>Bacilli</taxon>
        <taxon>Bacillales</taxon>
        <taxon>Bacillaceae</taxon>
        <taxon>Cytobacillus</taxon>
    </lineage>
</organism>
<protein>
    <submittedName>
        <fullName evidence="5">Long-chain fatty acid--CoA ligase</fullName>
    </submittedName>
</protein>
<dbReference type="PROSITE" id="PS00455">
    <property type="entry name" value="AMP_BINDING"/>
    <property type="match status" value="1"/>
</dbReference>
<proteinExistence type="inferred from homology"/>
<dbReference type="RefSeq" id="WP_066199379.1">
    <property type="nucleotide sequence ID" value="NZ_JARMMB010000013.1"/>
</dbReference>
<evidence type="ECO:0000313" key="6">
    <source>
        <dbReference type="Proteomes" id="UP000233343"/>
    </source>
</evidence>
<dbReference type="AlphaFoldDB" id="A0A2N0ZLK7"/>
<dbReference type="Pfam" id="PF00501">
    <property type="entry name" value="AMP-binding"/>
    <property type="match status" value="1"/>
</dbReference>
<dbReference type="EMBL" id="PISD01000008">
    <property type="protein sequence ID" value="PKG30366.1"/>
    <property type="molecule type" value="Genomic_DNA"/>
</dbReference>
<evidence type="ECO:0000259" key="4">
    <source>
        <dbReference type="Pfam" id="PF13193"/>
    </source>
</evidence>
<name>A0A2N0ZLK7_9BACI</name>
<dbReference type="Proteomes" id="UP000233343">
    <property type="component" value="Unassembled WGS sequence"/>
</dbReference>
<dbReference type="FunFam" id="3.30.300.30:FF:000008">
    <property type="entry name" value="2,3-dihydroxybenzoate-AMP ligase"/>
    <property type="match status" value="1"/>
</dbReference>
<dbReference type="PANTHER" id="PTHR43767:SF1">
    <property type="entry name" value="NONRIBOSOMAL PEPTIDE SYNTHASE PES1 (EUROFUNG)-RELATED"/>
    <property type="match status" value="1"/>
</dbReference>
<reference evidence="5 6" key="1">
    <citation type="journal article" date="2010" name="Int. J. Syst. Evol. Microbiol.">
        <title>Bacillus horneckiae sp. nov., isolated from a spacecraft-assembly clean room.</title>
        <authorList>
            <person name="Vaishampayan P."/>
            <person name="Probst A."/>
            <person name="Krishnamurthi S."/>
            <person name="Ghosh S."/>
            <person name="Osman S."/>
            <person name="McDowall A."/>
            <person name="Ruckmani A."/>
            <person name="Mayilraj S."/>
            <person name="Venkateswaran K."/>
        </authorList>
    </citation>
    <scope>NUCLEOTIDE SEQUENCE [LARGE SCALE GENOMIC DNA]</scope>
    <source>
        <strain evidence="6">1PO1SC</strain>
    </source>
</reference>
<dbReference type="InterPro" id="IPR050237">
    <property type="entry name" value="ATP-dep_AMP-bd_enzyme"/>
</dbReference>
<keyword evidence="2 5" id="KW-0436">Ligase</keyword>
<dbReference type="CDD" id="cd05936">
    <property type="entry name" value="FC-FACS_FadD_like"/>
    <property type="match status" value="1"/>
</dbReference>
<dbReference type="InterPro" id="IPR042099">
    <property type="entry name" value="ANL_N_sf"/>
</dbReference>
<comment type="caution">
    <text evidence="5">The sequence shown here is derived from an EMBL/GenBank/DDBJ whole genome shotgun (WGS) entry which is preliminary data.</text>
</comment>
<accession>A0A2N0ZLK7</accession>
<dbReference type="InterPro" id="IPR045851">
    <property type="entry name" value="AMP-bd_C_sf"/>
</dbReference>
<evidence type="ECO:0000256" key="1">
    <source>
        <dbReference type="ARBA" id="ARBA00006432"/>
    </source>
</evidence>
<dbReference type="InterPro" id="IPR025110">
    <property type="entry name" value="AMP-bd_C"/>
</dbReference>
<dbReference type="PANTHER" id="PTHR43767">
    <property type="entry name" value="LONG-CHAIN-FATTY-ACID--COA LIGASE"/>
    <property type="match status" value="1"/>
</dbReference>
<dbReference type="InterPro" id="IPR000873">
    <property type="entry name" value="AMP-dep_synth/lig_dom"/>
</dbReference>
<evidence type="ECO:0000259" key="3">
    <source>
        <dbReference type="Pfam" id="PF00501"/>
    </source>
</evidence>
<feature type="domain" description="AMP-binding enzyme C-terminal" evidence="4">
    <location>
        <begin position="433"/>
        <end position="508"/>
    </location>
</feature>
<sequence>MEASHSSYEINTSLAIPEQSVYEILHQSANDYPNRIAVIDGEKQLTYDQLLQAVQGFASCLNEKGVRKGARVAFMLPNCLEYIVSFFAVQHLGGTVVQVNHLYQSVELDLIINDSRPSWIICNRAQTEKLEQTEWNRRLNILLIEEELSYEKLFGYVPMAFSPASINWEEDVAVLQYTGGTTGKSKGAMITHKNIVSNIHQSFAVFSSVLNKGVEITLGVSPLSHAMALNNMNMTILIAGTYVILEKFKINSVILAFRKHRPTVFTGSPTMYISILHFSDLKDSDLTSLKICTSGSAPLPLEVRRELEEKSGARILEGFGQTEATTATHRTPLIGKQKLGSIGVPIPLTKAKIMDLENGEKELPVGEPGELVVKGPQVMKGYWNNEAATAETIRNSWLYTGDIAIKDEDGHYFIVGRKKDMIISGGYNIYPTEIEEVLYAHDAIAEVCVFGVPDEYLGEKVVAAIVPIEDKTIDSTQLLAWCNEMIARYKVPRELNIRKTLPKTTVGKILRRQLINEYIETE</sequence>
<dbReference type="Gene3D" id="3.30.300.30">
    <property type="match status" value="1"/>
</dbReference>
<evidence type="ECO:0000256" key="2">
    <source>
        <dbReference type="ARBA" id="ARBA00022598"/>
    </source>
</evidence>
<dbReference type="Gene3D" id="3.40.50.12780">
    <property type="entry name" value="N-terminal domain of ligase-like"/>
    <property type="match status" value="1"/>
</dbReference>
<keyword evidence="6" id="KW-1185">Reference proteome</keyword>
<dbReference type="Pfam" id="PF13193">
    <property type="entry name" value="AMP-binding_C"/>
    <property type="match status" value="1"/>
</dbReference>
<dbReference type="InterPro" id="IPR020845">
    <property type="entry name" value="AMP-binding_CS"/>
</dbReference>